<evidence type="ECO:0000313" key="1">
    <source>
        <dbReference type="EMBL" id="KAK8561087.1"/>
    </source>
</evidence>
<reference evidence="1 2" key="1">
    <citation type="journal article" date="2024" name="G3 (Bethesda)">
        <title>Genome assembly of Hibiscus sabdariffa L. provides insights into metabolisms of medicinal natural products.</title>
        <authorList>
            <person name="Kim T."/>
        </authorList>
    </citation>
    <scope>NUCLEOTIDE SEQUENCE [LARGE SCALE GENOMIC DNA]</scope>
    <source>
        <strain evidence="1">TK-2024</strain>
        <tissue evidence="1">Old leaves</tissue>
    </source>
</reference>
<dbReference type="Proteomes" id="UP001472677">
    <property type="component" value="Unassembled WGS sequence"/>
</dbReference>
<comment type="caution">
    <text evidence="1">The sequence shown here is derived from an EMBL/GenBank/DDBJ whole genome shotgun (WGS) entry which is preliminary data.</text>
</comment>
<proteinExistence type="predicted"/>
<sequence>MLGALLMIFGIVKEREKEKMRQPGPDLGRLWSLRLELDSRDGEKREKAESYVTVALTHHNGLWSGGDPWREKMMKEDDEDQPWPYSPRRPYPFTLYQISAIIDLLLLQFNSSCLSLNALRHI</sequence>
<name>A0ABR2EGG7_9ROSI</name>
<gene>
    <name evidence="1" type="ORF">V6N12_048163</name>
</gene>
<dbReference type="EMBL" id="JBBPBM010000013">
    <property type="protein sequence ID" value="KAK8561087.1"/>
    <property type="molecule type" value="Genomic_DNA"/>
</dbReference>
<accession>A0ABR2EGG7</accession>
<keyword evidence="2" id="KW-1185">Reference proteome</keyword>
<evidence type="ECO:0000313" key="2">
    <source>
        <dbReference type="Proteomes" id="UP001472677"/>
    </source>
</evidence>
<organism evidence="1 2">
    <name type="scientific">Hibiscus sabdariffa</name>
    <name type="common">roselle</name>
    <dbReference type="NCBI Taxonomy" id="183260"/>
    <lineage>
        <taxon>Eukaryota</taxon>
        <taxon>Viridiplantae</taxon>
        <taxon>Streptophyta</taxon>
        <taxon>Embryophyta</taxon>
        <taxon>Tracheophyta</taxon>
        <taxon>Spermatophyta</taxon>
        <taxon>Magnoliopsida</taxon>
        <taxon>eudicotyledons</taxon>
        <taxon>Gunneridae</taxon>
        <taxon>Pentapetalae</taxon>
        <taxon>rosids</taxon>
        <taxon>malvids</taxon>
        <taxon>Malvales</taxon>
        <taxon>Malvaceae</taxon>
        <taxon>Malvoideae</taxon>
        <taxon>Hibiscus</taxon>
    </lineage>
</organism>
<protein>
    <submittedName>
        <fullName evidence="1">Uncharacterized protein</fullName>
    </submittedName>
</protein>